<evidence type="ECO:0000256" key="6">
    <source>
        <dbReference type="ARBA" id="ARBA00022833"/>
    </source>
</evidence>
<evidence type="ECO:0000256" key="2">
    <source>
        <dbReference type="ARBA" id="ARBA00022670"/>
    </source>
</evidence>
<evidence type="ECO:0000256" key="4">
    <source>
        <dbReference type="ARBA" id="ARBA00022801"/>
    </source>
</evidence>
<dbReference type="Proteomes" id="UP000239477">
    <property type="component" value="Chromosome"/>
</dbReference>
<dbReference type="InterPro" id="IPR000064">
    <property type="entry name" value="NLP_P60_dom"/>
</dbReference>
<dbReference type="PROSITE" id="PS51935">
    <property type="entry name" value="NLPC_P60"/>
    <property type="match status" value="1"/>
</dbReference>
<dbReference type="PANTHER" id="PTHR34858">
    <property type="entry name" value="CYSO-CYSTEINE PEPTIDASE"/>
    <property type="match status" value="1"/>
</dbReference>
<accession>A0A2S0IDP2</accession>
<dbReference type="GO" id="GO:0008270">
    <property type="term" value="F:zinc ion binding"/>
    <property type="evidence" value="ECO:0007669"/>
    <property type="project" value="TreeGrafter"/>
</dbReference>
<dbReference type="GO" id="GO:0006508">
    <property type="term" value="P:proteolysis"/>
    <property type="evidence" value="ECO:0007669"/>
    <property type="project" value="UniProtKB-KW"/>
</dbReference>
<dbReference type="SUPFAM" id="SSF102712">
    <property type="entry name" value="JAB1/MPN domain"/>
    <property type="match status" value="1"/>
</dbReference>
<dbReference type="InterPro" id="IPR028090">
    <property type="entry name" value="JAB_dom_prok"/>
</dbReference>
<evidence type="ECO:0000313" key="10">
    <source>
        <dbReference type="Proteomes" id="UP000239477"/>
    </source>
</evidence>
<protein>
    <submittedName>
        <fullName evidence="9">Hydrolase Nlp/P60</fullName>
    </submittedName>
</protein>
<keyword evidence="2" id="KW-0645">Protease</keyword>
<dbReference type="GO" id="GO:0008235">
    <property type="term" value="F:metalloexopeptidase activity"/>
    <property type="evidence" value="ECO:0007669"/>
    <property type="project" value="TreeGrafter"/>
</dbReference>
<dbReference type="InterPro" id="IPR038765">
    <property type="entry name" value="Papain-like_cys_pep_sf"/>
</dbReference>
<feature type="domain" description="NlpC/P60" evidence="8">
    <location>
        <begin position="100"/>
        <end position="256"/>
    </location>
</feature>
<evidence type="ECO:0000256" key="5">
    <source>
        <dbReference type="ARBA" id="ARBA00022807"/>
    </source>
</evidence>
<keyword evidence="4 9" id="KW-0378">Hydrolase</keyword>
<dbReference type="Gene3D" id="3.90.1720.10">
    <property type="entry name" value="endopeptidase domain like (from Nostoc punctiforme)"/>
    <property type="match status" value="1"/>
</dbReference>
<dbReference type="AlphaFoldDB" id="A0A2S0IDP2"/>
<dbReference type="OrthoDB" id="1494599at2"/>
<sequence length="259" mass="28893">MRKKTIEAIRAHAVAEYPRECCGLVVMLGRRESYRPCRNLADGTDHFILDPQDYAAAEDAGRITAVVHSHPDTPATPSEADRVACEASGLPWFIVEAAKDDADQVVTGELFGFAPEGYQAPLLGRPFAHGVLDCYSLVRDWYARQRGIVLPDFQRQDGWWEPGKEGDLYMDHYAEAGFRPLAAGERIGAGDVVLMQIRSDRANHAGIFIDTEPLAEAPDLFPVPDAMLQHLYGRDSERVVYGGYWREATRLVLRYEGLT</sequence>
<evidence type="ECO:0000256" key="7">
    <source>
        <dbReference type="ARBA" id="ARBA00023049"/>
    </source>
</evidence>
<dbReference type="RefSeq" id="WP_105240778.1">
    <property type="nucleotide sequence ID" value="NZ_CP023270.1"/>
</dbReference>
<organism evidence="9 10">
    <name type="scientific">Achromobacter spanius</name>
    <dbReference type="NCBI Taxonomy" id="217203"/>
    <lineage>
        <taxon>Bacteria</taxon>
        <taxon>Pseudomonadati</taxon>
        <taxon>Pseudomonadota</taxon>
        <taxon>Betaproteobacteria</taxon>
        <taxon>Burkholderiales</taxon>
        <taxon>Alcaligenaceae</taxon>
        <taxon>Achromobacter</taxon>
    </lineage>
</organism>
<evidence type="ECO:0000259" key="8">
    <source>
        <dbReference type="PROSITE" id="PS51935"/>
    </source>
</evidence>
<evidence type="ECO:0000256" key="1">
    <source>
        <dbReference type="ARBA" id="ARBA00007074"/>
    </source>
</evidence>
<dbReference type="PANTHER" id="PTHR34858:SF1">
    <property type="entry name" value="CYSO-CYSTEINE PEPTIDASE"/>
    <property type="match status" value="1"/>
</dbReference>
<evidence type="ECO:0000313" key="9">
    <source>
        <dbReference type="EMBL" id="AVJ30151.1"/>
    </source>
</evidence>
<keyword evidence="7" id="KW-0482">Metalloprotease</keyword>
<dbReference type="CDD" id="cd08073">
    <property type="entry name" value="MPN_NLPC_P60"/>
    <property type="match status" value="1"/>
</dbReference>
<dbReference type="SUPFAM" id="SSF54001">
    <property type="entry name" value="Cysteine proteinases"/>
    <property type="match status" value="1"/>
</dbReference>
<dbReference type="Pfam" id="PF00877">
    <property type="entry name" value="NLPC_P60"/>
    <property type="match status" value="1"/>
</dbReference>
<dbReference type="Pfam" id="PF14464">
    <property type="entry name" value="Prok-JAB"/>
    <property type="match status" value="1"/>
</dbReference>
<evidence type="ECO:0000256" key="3">
    <source>
        <dbReference type="ARBA" id="ARBA00022723"/>
    </source>
</evidence>
<dbReference type="Gene3D" id="3.40.140.10">
    <property type="entry name" value="Cytidine Deaminase, domain 2"/>
    <property type="match status" value="1"/>
</dbReference>
<keyword evidence="6" id="KW-0862">Zinc</keyword>
<name>A0A2S0IDP2_9BURK</name>
<dbReference type="EMBL" id="CP023270">
    <property type="protein sequence ID" value="AVJ30151.1"/>
    <property type="molecule type" value="Genomic_DNA"/>
</dbReference>
<keyword evidence="3" id="KW-0479">Metal-binding</keyword>
<comment type="similarity">
    <text evidence="1">Belongs to the peptidase C40 family.</text>
</comment>
<dbReference type="InterPro" id="IPR051929">
    <property type="entry name" value="VirAsm_ModProt"/>
</dbReference>
<gene>
    <name evidence="9" type="ORF">CLM73_25330</name>
</gene>
<proteinExistence type="inferred from homology"/>
<dbReference type="GO" id="GO:0008234">
    <property type="term" value="F:cysteine-type peptidase activity"/>
    <property type="evidence" value="ECO:0007669"/>
    <property type="project" value="UniProtKB-KW"/>
</dbReference>
<keyword evidence="5" id="KW-0788">Thiol protease</keyword>
<reference evidence="9 10" key="1">
    <citation type="submission" date="2017-09" db="EMBL/GenBank/DDBJ databases">
        <title>Genomic, metabolic, and phenotypic characteristics of bacterial isolates from the natural microbiome of the model nematode Caenorhabditis elegans.</title>
        <authorList>
            <person name="Zimmermann J."/>
            <person name="Obeng N."/>
            <person name="Yang W."/>
            <person name="Obeng O."/>
            <person name="Kissoyan K."/>
            <person name="Pees B."/>
            <person name="Dirksen P."/>
            <person name="Hoppner M."/>
            <person name="Franke A."/>
            <person name="Rosenstiel P."/>
            <person name="Leippe M."/>
            <person name="Dierking K."/>
            <person name="Kaleta C."/>
            <person name="Schulenburg H."/>
        </authorList>
    </citation>
    <scope>NUCLEOTIDE SEQUENCE [LARGE SCALE GENOMIC DNA]</scope>
    <source>
        <strain evidence="9 10">MYb73</strain>
    </source>
</reference>
<keyword evidence="10" id="KW-1185">Reference proteome</keyword>